<proteinExistence type="predicted"/>
<organism evidence="1 2">
    <name type="scientific">Tetranychus urticae</name>
    <name type="common">Two-spotted spider mite</name>
    <dbReference type="NCBI Taxonomy" id="32264"/>
    <lineage>
        <taxon>Eukaryota</taxon>
        <taxon>Metazoa</taxon>
        <taxon>Ecdysozoa</taxon>
        <taxon>Arthropoda</taxon>
        <taxon>Chelicerata</taxon>
        <taxon>Arachnida</taxon>
        <taxon>Acari</taxon>
        <taxon>Acariformes</taxon>
        <taxon>Trombidiformes</taxon>
        <taxon>Prostigmata</taxon>
        <taxon>Eleutherengona</taxon>
        <taxon>Raphignathae</taxon>
        <taxon>Tetranychoidea</taxon>
        <taxon>Tetranychidae</taxon>
        <taxon>Tetranychus</taxon>
    </lineage>
</organism>
<dbReference type="EnsemblMetazoa" id="tetur01g11700.1">
    <property type="protein sequence ID" value="tetur01g11700.1"/>
    <property type="gene ID" value="tetur01g11700"/>
</dbReference>
<dbReference type="HOGENOM" id="CLU_2226516_0_0_1"/>
<evidence type="ECO:0000313" key="1">
    <source>
        <dbReference type="EnsemblMetazoa" id="tetur01g11700.1"/>
    </source>
</evidence>
<name>T1JST8_TETUR</name>
<dbReference type="AlphaFoldDB" id="T1JST8"/>
<reference evidence="1" key="2">
    <citation type="submission" date="2015-06" db="UniProtKB">
        <authorList>
            <consortium name="EnsemblMetazoa"/>
        </authorList>
    </citation>
    <scope>IDENTIFICATION</scope>
</reference>
<accession>T1JST8</accession>
<evidence type="ECO:0000313" key="2">
    <source>
        <dbReference type="Proteomes" id="UP000015104"/>
    </source>
</evidence>
<sequence>MAYEITQLCYTVNLQLKAKVNPNDCLPLTVAKLISIENPYNPRYKMTKLHRCSQWQSIFSNSDSRDRFNIRLEESIPYAKVHNYFKGVVEKRLLTTMLPEKGQRRY</sequence>
<keyword evidence="2" id="KW-1185">Reference proteome</keyword>
<reference evidence="2" key="1">
    <citation type="submission" date="2011-08" db="EMBL/GenBank/DDBJ databases">
        <authorList>
            <person name="Rombauts S."/>
        </authorList>
    </citation>
    <scope>NUCLEOTIDE SEQUENCE</scope>
    <source>
        <strain evidence="2">London</strain>
    </source>
</reference>
<dbReference type="EMBL" id="CAEY01000468">
    <property type="status" value="NOT_ANNOTATED_CDS"/>
    <property type="molecule type" value="Genomic_DNA"/>
</dbReference>
<dbReference type="Proteomes" id="UP000015104">
    <property type="component" value="Unassembled WGS sequence"/>
</dbReference>
<protein>
    <submittedName>
        <fullName evidence="1">Uncharacterized protein</fullName>
    </submittedName>
</protein>